<feature type="domain" description="Arabidopsis retrotransposon Orf1 C-terminal" evidence="2">
    <location>
        <begin position="45"/>
        <end position="197"/>
    </location>
</feature>
<protein>
    <recommendedName>
        <fullName evidence="2">Arabidopsis retrotransposon Orf1 C-terminal domain-containing protein</fullName>
    </recommendedName>
</protein>
<proteinExistence type="predicted"/>
<dbReference type="EMBL" id="OX465081">
    <property type="protein sequence ID" value="CAI9284536.1"/>
    <property type="molecule type" value="Genomic_DNA"/>
</dbReference>
<evidence type="ECO:0000256" key="1">
    <source>
        <dbReference type="SAM" id="MobiDB-lite"/>
    </source>
</evidence>
<dbReference type="InterPro" id="IPR004312">
    <property type="entry name" value="ATHILA_Orf1_C"/>
</dbReference>
<dbReference type="Pfam" id="PF03078">
    <property type="entry name" value="ATHILA"/>
    <property type="match status" value="1"/>
</dbReference>
<feature type="compositionally biased region" description="Low complexity" evidence="1">
    <location>
        <begin position="295"/>
        <end position="305"/>
    </location>
</feature>
<gene>
    <name evidence="3" type="ORF">LSALG_LOCUS24057</name>
</gene>
<dbReference type="AlphaFoldDB" id="A0AA35Z2F3"/>
<evidence type="ECO:0000313" key="4">
    <source>
        <dbReference type="Proteomes" id="UP001177003"/>
    </source>
</evidence>
<accession>A0AA35Z2F3</accession>
<reference evidence="3" key="1">
    <citation type="submission" date="2023-04" db="EMBL/GenBank/DDBJ databases">
        <authorList>
            <person name="Vijverberg K."/>
            <person name="Xiong W."/>
            <person name="Schranz E."/>
        </authorList>
    </citation>
    <scope>NUCLEOTIDE SEQUENCE</scope>
</reference>
<feature type="region of interest" description="Disordered" evidence="1">
    <location>
        <begin position="274"/>
        <end position="320"/>
    </location>
</feature>
<evidence type="ECO:0000259" key="2">
    <source>
        <dbReference type="Pfam" id="PF03078"/>
    </source>
</evidence>
<name>A0AA35Z2F3_LACSI</name>
<organism evidence="3 4">
    <name type="scientific">Lactuca saligna</name>
    <name type="common">Willowleaf lettuce</name>
    <dbReference type="NCBI Taxonomy" id="75948"/>
    <lineage>
        <taxon>Eukaryota</taxon>
        <taxon>Viridiplantae</taxon>
        <taxon>Streptophyta</taxon>
        <taxon>Embryophyta</taxon>
        <taxon>Tracheophyta</taxon>
        <taxon>Spermatophyta</taxon>
        <taxon>Magnoliopsida</taxon>
        <taxon>eudicotyledons</taxon>
        <taxon>Gunneridae</taxon>
        <taxon>Pentapetalae</taxon>
        <taxon>asterids</taxon>
        <taxon>campanulids</taxon>
        <taxon>Asterales</taxon>
        <taxon>Asteraceae</taxon>
        <taxon>Cichorioideae</taxon>
        <taxon>Cichorieae</taxon>
        <taxon>Lactucinae</taxon>
        <taxon>Lactuca</taxon>
    </lineage>
</organism>
<keyword evidence="4" id="KW-1185">Reference proteome</keyword>
<feature type="region of interest" description="Disordered" evidence="1">
    <location>
        <begin position="1"/>
        <end position="23"/>
    </location>
</feature>
<dbReference type="Proteomes" id="UP001177003">
    <property type="component" value="Chromosome 5"/>
</dbReference>
<sequence>MSKRAKTGMGATSSKGGSKGKSKDLSFRLLNREDRKTYDFLVSNKRQVKSTKFLHRESFARVGVLDGVQALFNNIGWGQFLYNRAATYVEPTLEFLATFNPEEEAETVTFQMLGEKRSLPHRVLNALMGTPVDNLYYQQDLWPGNFNEHHFWHQITNEPQYSSSSSKPSSIIHPCLCLAHRVLTCTIFARSEDTFFIGGLITLIASQPPLQLHLSTLPFEKASGPSSIEGNALRQMQLIRDSVVGPMWILDNQPYLILPHEYIGSFEPTDPDQWIIPSDYPPPVDDEDDQFQPTSTSSSLSFSRSSKGDTKSHHISPYVL</sequence>
<evidence type="ECO:0000313" key="3">
    <source>
        <dbReference type="EMBL" id="CAI9284536.1"/>
    </source>
</evidence>